<evidence type="ECO:0000313" key="3">
    <source>
        <dbReference type="Proteomes" id="UP000237073"/>
    </source>
</evidence>
<dbReference type="AlphaFoldDB" id="A0A2P5GMA3"/>
<comment type="caution">
    <text evidence="2">The sequence shown here is derived from an EMBL/GenBank/DDBJ whole genome shotgun (WGS) entry which is preliminary data.</text>
</comment>
<keyword evidence="3" id="KW-1185">Reference proteome</keyword>
<reference evidence="3 4" key="1">
    <citation type="submission" date="2018-01" db="EMBL/GenBank/DDBJ databases">
        <title>Superficieibacter electus gen. nov., sp. nov., an extended-spectrum beta-lactamase possessing member of the Enterobacteriaceae family, isolated from intensive care unit surfaces.</title>
        <authorList>
            <person name="Potter R.F."/>
            <person name="D'Souza A.W."/>
        </authorList>
    </citation>
    <scope>NUCLEOTIDE SEQUENCE [LARGE SCALE GENOMIC DNA]</scope>
    <source>
        <strain evidence="2 4">BP-1</strain>
        <strain evidence="1 3">BP-2</strain>
    </source>
</reference>
<evidence type="ECO:0000313" key="4">
    <source>
        <dbReference type="Proteomes" id="UP000247005"/>
    </source>
</evidence>
<gene>
    <name evidence="2" type="ORF">CHU32_16590</name>
    <name evidence="1" type="ORF">CHU33_20880</name>
</gene>
<evidence type="ECO:0000313" key="1">
    <source>
        <dbReference type="EMBL" id="POP42035.1"/>
    </source>
</evidence>
<accession>A0A2P5GMA3</accession>
<dbReference type="Proteomes" id="UP000237073">
    <property type="component" value="Unassembled WGS sequence"/>
</dbReference>
<evidence type="ECO:0000313" key="2">
    <source>
        <dbReference type="EMBL" id="POP46965.1"/>
    </source>
</evidence>
<protein>
    <submittedName>
        <fullName evidence="2">Uncharacterized protein</fullName>
    </submittedName>
</protein>
<proteinExistence type="predicted"/>
<sequence>MPGKIPRLFQAQDCLAGVEQIQLTDGGKSLQFFFENQDNWCCKTSINDDSTYFDDPPVYSNSGELFSSEMVGFTRVSPSLSTFLITACLHEMVFSARYLFSGDHGYSTEELLPLWLNGPYAYPDETYSFYLAYGKVLIMNNWVAFNDPDAASLIPDFSTLKYIGRGMPDFGIPPADTL</sequence>
<name>A0A2P5GMA3_9ENTR</name>
<dbReference type="EMBL" id="PQGE01000022">
    <property type="protein sequence ID" value="POP42035.1"/>
    <property type="molecule type" value="Genomic_DNA"/>
</dbReference>
<dbReference type="EMBL" id="PQGD01000013">
    <property type="protein sequence ID" value="POP46965.1"/>
    <property type="molecule type" value="Genomic_DNA"/>
</dbReference>
<organism evidence="2 4">
    <name type="scientific">Superficieibacter electus</name>
    <dbReference type="NCBI Taxonomy" id="2022662"/>
    <lineage>
        <taxon>Bacteria</taxon>
        <taxon>Pseudomonadati</taxon>
        <taxon>Pseudomonadota</taxon>
        <taxon>Gammaproteobacteria</taxon>
        <taxon>Enterobacterales</taxon>
        <taxon>Enterobacteriaceae</taxon>
        <taxon>Superficieibacter</taxon>
    </lineage>
</organism>
<dbReference type="Proteomes" id="UP000247005">
    <property type="component" value="Unassembled WGS sequence"/>
</dbReference>